<keyword evidence="2" id="KW-1185">Reference proteome</keyword>
<reference evidence="1" key="1">
    <citation type="journal article" date="2023" name="IMA Fungus">
        <title>Comparative genomic study of the Penicillium genus elucidates a diverse pangenome and 15 lateral gene transfer events.</title>
        <authorList>
            <person name="Petersen C."/>
            <person name="Sorensen T."/>
            <person name="Nielsen M.R."/>
            <person name="Sondergaard T.E."/>
            <person name="Sorensen J.L."/>
            <person name="Fitzpatrick D.A."/>
            <person name="Frisvad J.C."/>
            <person name="Nielsen K.L."/>
        </authorList>
    </citation>
    <scope>NUCLEOTIDE SEQUENCE</scope>
    <source>
        <strain evidence="1">IBT 17514</strain>
    </source>
</reference>
<dbReference type="Proteomes" id="UP001215712">
    <property type="component" value="Unassembled WGS sequence"/>
</dbReference>
<evidence type="ECO:0000313" key="1">
    <source>
        <dbReference type="EMBL" id="KAJ5727373.1"/>
    </source>
</evidence>
<dbReference type="AlphaFoldDB" id="A0AAD6HMG3"/>
<organism evidence="1 2">
    <name type="scientific">Penicillium malachiteum</name>
    <dbReference type="NCBI Taxonomy" id="1324776"/>
    <lineage>
        <taxon>Eukaryota</taxon>
        <taxon>Fungi</taxon>
        <taxon>Dikarya</taxon>
        <taxon>Ascomycota</taxon>
        <taxon>Pezizomycotina</taxon>
        <taxon>Eurotiomycetes</taxon>
        <taxon>Eurotiomycetidae</taxon>
        <taxon>Eurotiales</taxon>
        <taxon>Aspergillaceae</taxon>
        <taxon>Penicillium</taxon>
    </lineage>
</organism>
<sequence>MAIRPERISRYKRETDVWVTGEFGYFDPDYCATAKHVETKYEPRLGMHVNIFHNLEAFLDQIRGFHQFKPELLIRDNLHLTLRGEALGWYNTELDRNERAYLRYIDINTARGWCGRLYSRFTLSLTRTRLYLVYGLSGDTICETARNIVHYARGASVHDPYIHMQQIWRYLMRVRPAHANCIETPTQDTMFSDFMRQLWLAEQNVFSDNETNESDAETDDSMAMETWVGLNGDLRECKAFKEGV</sequence>
<gene>
    <name evidence="1" type="ORF">N7493_005193</name>
</gene>
<reference evidence="1" key="2">
    <citation type="submission" date="2023-01" db="EMBL/GenBank/DDBJ databases">
        <authorList>
            <person name="Petersen C."/>
        </authorList>
    </citation>
    <scope>NUCLEOTIDE SEQUENCE</scope>
    <source>
        <strain evidence="1">IBT 17514</strain>
    </source>
</reference>
<name>A0AAD6HMG3_9EURO</name>
<dbReference type="EMBL" id="JAQJAN010000006">
    <property type="protein sequence ID" value="KAJ5727373.1"/>
    <property type="molecule type" value="Genomic_DNA"/>
</dbReference>
<evidence type="ECO:0000313" key="2">
    <source>
        <dbReference type="Proteomes" id="UP001215712"/>
    </source>
</evidence>
<comment type="caution">
    <text evidence="1">The sequence shown here is derived from an EMBL/GenBank/DDBJ whole genome shotgun (WGS) entry which is preliminary data.</text>
</comment>
<proteinExistence type="predicted"/>
<protein>
    <submittedName>
        <fullName evidence="1">Uncharacterized protein</fullName>
    </submittedName>
</protein>
<accession>A0AAD6HMG3</accession>